<keyword evidence="6" id="KW-0472">Membrane</keyword>
<dbReference type="Pfam" id="PF00672">
    <property type="entry name" value="HAMP"/>
    <property type="match status" value="1"/>
</dbReference>
<dbReference type="FunFam" id="1.10.287.950:FF:000001">
    <property type="entry name" value="Methyl-accepting chemotaxis sensory transducer"/>
    <property type="match status" value="1"/>
</dbReference>
<evidence type="ECO:0008006" key="12">
    <source>
        <dbReference type="Google" id="ProtNLM"/>
    </source>
</evidence>
<dbReference type="RefSeq" id="WP_077243944.1">
    <property type="nucleotide sequence ID" value="NZ_MUZR01000013.1"/>
</dbReference>
<evidence type="ECO:0000256" key="3">
    <source>
        <dbReference type="ARBA" id="ARBA00023224"/>
    </source>
</evidence>
<reference evidence="10 11" key="1">
    <citation type="submission" date="2017-02" db="EMBL/GenBank/DDBJ databases">
        <title>Genomic diversity within the haloalkaliphilic genus Thioalkalivibrio.</title>
        <authorList>
            <person name="Ahn A.-C."/>
            <person name="Meier-Kolthoff J."/>
            <person name="Overmars L."/>
            <person name="Richter M."/>
            <person name="Woyke T."/>
            <person name="Sorokin D.Y."/>
            <person name="Muyzer G."/>
        </authorList>
    </citation>
    <scope>NUCLEOTIDE SEQUENCE [LARGE SCALE GENOMIC DNA]</scope>
    <source>
        <strain evidence="10 11">HL17</strain>
    </source>
</reference>
<dbReference type="OrthoDB" id="9781845at2"/>
<evidence type="ECO:0000259" key="7">
    <source>
        <dbReference type="PROSITE" id="PS50111"/>
    </source>
</evidence>
<dbReference type="InterPro" id="IPR004089">
    <property type="entry name" value="MCPsignal_dom"/>
</dbReference>
<feature type="domain" description="Methyl-accepting transducer" evidence="7">
    <location>
        <begin position="269"/>
        <end position="505"/>
    </location>
</feature>
<gene>
    <name evidence="10" type="ORF">B1A74_04970</name>
</gene>
<accession>A0A1V2ZZT6</accession>
<evidence type="ECO:0000313" key="10">
    <source>
        <dbReference type="EMBL" id="OOC10628.1"/>
    </source>
</evidence>
<dbReference type="AlphaFoldDB" id="A0A1V2ZZT6"/>
<evidence type="ECO:0000313" key="11">
    <source>
        <dbReference type="Proteomes" id="UP000189177"/>
    </source>
</evidence>
<dbReference type="Gene3D" id="1.10.287.950">
    <property type="entry name" value="Methyl-accepting chemotaxis protein"/>
    <property type="match status" value="1"/>
</dbReference>
<dbReference type="SMART" id="SM00283">
    <property type="entry name" value="MA"/>
    <property type="match status" value="1"/>
</dbReference>
<evidence type="ECO:0000256" key="4">
    <source>
        <dbReference type="ARBA" id="ARBA00029447"/>
    </source>
</evidence>
<dbReference type="PROSITE" id="PS50885">
    <property type="entry name" value="HAMP"/>
    <property type="match status" value="1"/>
</dbReference>
<keyword evidence="2" id="KW-1003">Cell membrane</keyword>
<keyword evidence="6" id="KW-0812">Transmembrane</keyword>
<dbReference type="Proteomes" id="UP000189177">
    <property type="component" value="Unassembled WGS sequence"/>
</dbReference>
<evidence type="ECO:0000256" key="6">
    <source>
        <dbReference type="SAM" id="Phobius"/>
    </source>
</evidence>
<dbReference type="Pfam" id="PF00015">
    <property type="entry name" value="MCPsignal"/>
    <property type="match status" value="1"/>
</dbReference>
<keyword evidence="6" id="KW-1133">Transmembrane helix</keyword>
<evidence type="ECO:0000256" key="1">
    <source>
        <dbReference type="ARBA" id="ARBA00004429"/>
    </source>
</evidence>
<dbReference type="PROSITE" id="PS50192">
    <property type="entry name" value="T_SNARE"/>
    <property type="match status" value="1"/>
</dbReference>
<dbReference type="CDD" id="cd06225">
    <property type="entry name" value="HAMP"/>
    <property type="match status" value="1"/>
</dbReference>
<feature type="domain" description="HAMP" evidence="9">
    <location>
        <begin position="211"/>
        <end position="264"/>
    </location>
</feature>
<dbReference type="PANTHER" id="PTHR32089">
    <property type="entry name" value="METHYL-ACCEPTING CHEMOTAXIS PROTEIN MCPB"/>
    <property type="match status" value="1"/>
</dbReference>
<keyword evidence="2" id="KW-0997">Cell inner membrane</keyword>
<dbReference type="EMBL" id="MUZR01000013">
    <property type="protein sequence ID" value="OOC10628.1"/>
    <property type="molecule type" value="Genomic_DNA"/>
</dbReference>
<name>A0A1V2ZZT6_9GAMM</name>
<dbReference type="InterPro" id="IPR003660">
    <property type="entry name" value="HAMP_dom"/>
</dbReference>
<comment type="similarity">
    <text evidence="4">Belongs to the methyl-accepting chemotaxis (MCP) protein family.</text>
</comment>
<evidence type="ECO:0000256" key="5">
    <source>
        <dbReference type="PROSITE-ProRule" id="PRU00284"/>
    </source>
</evidence>
<dbReference type="GO" id="GO:0005886">
    <property type="term" value="C:plasma membrane"/>
    <property type="evidence" value="ECO:0007669"/>
    <property type="project" value="UniProtKB-SubCell"/>
</dbReference>
<dbReference type="Pfam" id="PF13682">
    <property type="entry name" value="CZB"/>
    <property type="match status" value="1"/>
</dbReference>
<dbReference type="InterPro" id="IPR025991">
    <property type="entry name" value="Chemoreceptor_zinc-bind_dom"/>
</dbReference>
<dbReference type="PANTHER" id="PTHR32089:SF120">
    <property type="entry name" value="METHYL-ACCEPTING CHEMOTAXIS PROTEIN TLPQ"/>
    <property type="match status" value="1"/>
</dbReference>
<dbReference type="GO" id="GO:0007165">
    <property type="term" value="P:signal transduction"/>
    <property type="evidence" value="ECO:0007669"/>
    <property type="project" value="UniProtKB-KW"/>
</dbReference>
<evidence type="ECO:0000259" key="9">
    <source>
        <dbReference type="PROSITE" id="PS50885"/>
    </source>
</evidence>
<feature type="transmembrane region" description="Helical" evidence="6">
    <location>
        <begin position="190"/>
        <end position="214"/>
    </location>
</feature>
<keyword evidence="3 5" id="KW-0807">Transducer</keyword>
<dbReference type="PROSITE" id="PS50111">
    <property type="entry name" value="CHEMOTAXIS_TRANSDUC_2"/>
    <property type="match status" value="1"/>
</dbReference>
<dbReference type="Gene3D" id="1.20.120.30">
    <property type="entry name" value="Aspartate receptor, ligand-binding domain"/>
    <property type="match status" value="1"/>
</dbReference>
<dbReference type="CDD" id="cd11386">
    <property type="entry name" value="MCP_signal"/>
    <property type="match status" value="1"/>
</dbReference>
<comment type="subcellular location">
    <subcellularLocation>
        <location evidence="1">Cell inner membrane</location>
        <topology evidence="1">Multi-pass membrane protein</topology>
    </subcellularLocation>
</comment>
<proteinExistence type="inferred from homology"/>
<dbReference type="STRING" id="252474.B1A74_04970"/>
<dbReference type="GO" id="GO:0006935">
    <property type="term" value="P:chemotaxis"/>
    <property type="evidence" value="ECO:0007669"/>
    <property type="project" value="UniProtKB-ARBA"/>
</dbReference>
<protein>
    <recommendedName>
        <fullName evidence="12">Chemotaxis protein</fullName>
    </recommendedName>
</protein>
<dbReference type="SUPFAM" id="SSF58104">
    <property type="entry name" value="Methyl-accepting chemotaxis protein (MCP) signaling domain"/>
    <property type="match status" value="1"/>
</dbReference>
<dbReference type="SMART" id="SM00304">
    <property type="entry name" value="HAMP"/>
    <property type="match status" value="1"/>
</dbReference>
<keyword evidence="11" id="KW-1185">Reference proteome</keyword>
<sequence>MQWLANLKLRSKLALAFGVVLLLMVAMAVTSLTGDRYTTAQYEAAMERMEDVQFQIQMETQHVKWALDLSQSLLTGNEFTGELDHTQCNFGQWYYDFQESEAYEMASPEFRRAFDRLEQPHYNLHASAHAITGAVRDGNDGEAEATYSRQTLAHLETMEQGLQRMQELLTAESVAMSEAARGAQFRAAGIMLGTSGVAILAGVLMAILLAGYLVRAIDALRARAVEMADGDLRGEPLPVRGCDEIGVATDAFNTMEQDMQSLVRQVVDSGEQVASATDQLAAVAEQTRNGVARQKDETDQVATAMNEMSATVAEVASNTQSAADAAGAGDQAATEANATTRQTAEAVDRLSSEIHSSSDAVREVAEKSEEIGQILNMIQEITEQTNLLALNAAIEAARAGEAGRGFAVVADEVRVLAGRTHESTERIGSIITGLQKGVKNAVGAMETNENSARSVVEEVHGVRDRLEQLSQSIRTIDEMTTQIASAAEEQSTVSEEINRNVQNISTVADESLSASSQVATASEQLSRLASELRQRVERFRV</sequence>
<evidence type="ECO:0000259" key="8">
    <source>
        <dbReference type="PROSITE" id="PS50192"/>
    </source>
</evidence>
<feature type="domain" description="T-SNARE coiled-coil homology" evidence="8">
    <location>
        <begin position="464"/>
        <end position="518"/>
    </location>
</feature>
<comment type="caution">
    <text evidence="10">The sequence shown here is derived from an EMBL/GenBank/DDBJ whole genome shotgun (WGS) entry which is preliminary data.</text>
</comment>
<evidence type="ECO:0000256" key="2">
    <source>
        <dbReference type="ARBA" id="ARBA00022519"/>
    </source>
</evidence>
<organism evidence="10 11">
    <name type="scientific">Thioalkalivibrio halophilus</name>
    <dbReference type="NCBI Taxonomy" id="252474"/>
    <lineage>
        <taxon>Bacteria</taxon>
        <taxon>Pseudomonadati</taxon>
        <taxon>Pseudomonadota</taxon>
        <taxon>Gammaproteobacteria</taxon>
        <taxon>Chromatiales</taxon>
        <taxon>Ectothiorhodospiraceae</taxon>
        <taxon>Thioalkalivibrio</taxon>
    </lineage>
</organism>
<dbReference type="InterPro" id="IPR000727">
    <property type="entry name" value="T_SNARE_dom"/>
</dbReference>